<dbReference type="GO" id="GO:0003677">
    <property type="term" value="F:DNA binding"/>
    <property type="evidence" value="ECO:0007669"/>
    <property type="project" value="UniProtKB-UniRule"/>
</dbReference>
<dbReference type="InterPro" id="IPR009057">
    <property type="entry name" value="Homeodomain-like_sf"/>
</dbReference>
<name>A0AAD1DTQ2_CHRID</name>
<organism evidence="6 7">
    <name type="scientific">Chryseobacterium indologenes</name>
    <name type="common">Flavobacterium indologenes</name>
    <dbReference type="NCBI Taxonomy" id="253"/>
    <lineage>
        <taxon>Bacteria</taxon>
        <taxon>Pseudomonadati</taxon>
        <taxon>Bacteroidota</taxon>
        <taxon>Flavobacteriia</taxon>
        <taxon>Flavobacteriales</taxon>
        <taxon>Weeksellaceae</taxon>
        <taxon>Chryseobacterium group</taxon>
        <taxon>Chryseobacterium</taxon>
    </lineage>
</organism>
<reference evidence="6 7" key="1">
    <citation type="submission" date="2018-11" db="EMBL/GenBank/DDBJ databases">
        <title>Proposal to divide the Flavobacteriaceae and reorganize its genera based on Amino Acid Identity values calculated from whole genome sequences.</title>
        <authorList>
            <person name="Nicholson A.C."/>
            <person name="Gulvik C.A."/>
            <person name="Whitney A.M."/>
            <person name="Humrighouse B.W."/>
            <person name="Bell M."/>
            <person name="Holmes B."/>
            <person name="Steigerwalt A.G."/>
            <person name="Villarma A."/>
            <person name="Sheth M."/>
            <person name="Batra D."/>
            <person name="Pryor J."/>
            <person name="Bernardet J.-F."/>
            <person name="Hugo C."/>
            <person name="Kampfer P."/>
            <person name="Newman J."/>
            <person name="McQuiston J.R."/>
        </authorList>
    </citation>
    <scope>NUCLEOTIDE SEQUENCE [LARGE SCALE GENOMIC DNA]</scope>
    <source>
        <strain evidence="6 7">H5559</strain>
    </source>
</reference>
<dbReference type="InterPro" id="IPR001647">
    <property type="entry name" value="HTH_TetR"/>
</dbReference>
<dbReference type="RefSeq" id="WP_061084735.1">
    <property type="nucleotide sequence ID" value="NZ_CP033930.1"/>
</dbReference>
<keyword evidence="2 4" id="KW-0238">DNA-binding</keyword>
<feature type="DNA-binding region" description="H-T-H motif" evidence="4">
    <location>
        <begin position="25"/>
        <end position="44"/>
    </location>
</feature>
<dbReference type="PRINTS" id="PR00455">
    <property type="entry name" value="HTHTETR"/>
</dbReference>
<dbReference type="Pfam" id="PF00440">
    <property type="entry name" value="TetR_N"/>
    <property type="match status" value="1"/>
</dbReference>
<dbReference type="AlphaFoldDB" id="A0AAD1DTQ2"/>
<gene>
    <name evidence="6" type="ORF">EG352_01145</name>
</gene>
<dbReference type="PROSITE" id="PS50977">
    <property type="entry name" value="HTH_TETR_2"/>
    <property type="match status" value="1"/>
</dbReference>
<dbReference type="PANTHER" id="PTHR47506:SF6">
    <property type="entry name" value="HTH-TYPE TRANSCRIPTIONAL REPRESSOR NEMR"/>
    <property type="match status" value="1"/>
</dbReference>
<feature type="domain" description="HTH tetR-type" evidence="5">
    <location>
        <begin position="2"/>
        <end position="62"/>
    </location>
</feature>
<dbReference type="Gene3D" id="1.10.357.10">
    <property type="entry name" value="Tetracycline Repressor, domain 2"/>
    <property type="match status" value="1"/>
</dbReference>
<evidence type="ECO:0000256" key="1">
    <source>
        <dbReference type="ARBA" id="ARBA00023015"/>
    </source>
</evidence>
<dbReference type="EMBL" id="CP033930">
    <property type="protein sequence ID" value="AZB16481.1"/>
    <property type="molecule type" value="Genomic_DNA"/>
</dbReference>
<proteinExistence type="predicted"/>
<evidence type="ECO:0000313" key="7">
    <source>
        <dbReference type="Proteomes" id="UP000269015"/>
    </source>
</evidence>
<keyword evidence="1" id="KW-0805">Transcription regulation</keyword>
<evidence type="ECO:0000256" key="4">
    <source>
        <dbReference type="PROSITE-ProRule" id="PRU00335"/>
    </source>
</evidence>
<dbReference type="Proteomes" id="UP000269015">
    <property type="component" value="Chromosome"/>
</dbReference>
<dbReference type="PANTHER" id="PTHR47506">
    <property type="entry name" value="TRANSCRIPTIONAL REGULATORY PROTEIN"/>
    <property type="match status" value="1"/>
</dbReference>
<accession>A0AAD1DTQ2</accession>
<protein>
    <submittedName>
        <fullName evidence="6">TetR/AcrR family transcriptional regulator</fullName>
    </submittedName>
</protein>
<dbReference type="SUPFAM" id="SSF46689">
    <property type="entry name" value="Homeodomain-like"/>
    <property type="match status" value="1"/>
</dbReference>
<evidence type="ECO:0000256" key="2">
    <source>
        <dbReference type="ARBA" id="ARBA00023125"/>
    </source>
</evidence>
<sequence length="180" mass="21242">MPKPRERILQTSMTLFHQQGYNSTGINQIIEEADVSKASFYQHFKSKDDLCIEFFNRRFDYWVSELESFTSDAKSTEEKFLRSFDFLIYMNQKEDFRGCSFLNIMSEIPVDKKEIHTLIRTHKSKLRASFDEDLKDDILAAHIYLLFESCILTSQLYRSNELIEKSKLIVKNLLKTSSSH</sequence>
<evidence type="ECO:0000313" key="6">
    <source>
        <dbReference type="EMBL" id="AZB16481.1"/>
    </source>
</evidence>
<evidence type="ECO:0000259" key="5">
    <source>
        <dbReference type="PROSITE" id="PS50977"/>
    </source>
</evidence>
<dbReference type="SUPFAM" id="SSF48498">
    <property type="entry name" value="Tetracyclin repressor-like, C-terminal domain"/>
    <property type="match status" value="1"/>
</dbReference>
<dbReference type="InterPro" id="IPR036271">
    <property type="entry name" value="Tet_transcr_reg_TetR-rel_C_sf"/>
</dbReference>
<keyword evidence="3" id="KW-0804">Transcription</keyword>
<evidence type="ECO:0000256" key="3">
    <source>
        <dbReference type="ARBA" id="ARBA00023163"/>
    </source>
</evidence>